<sequence length="222" mass="24607">MSVHTPPFDAELLAYLRRHSRAEHPLLAQIRRETAGHRMGKMAIAPEQAEMLVWLARLIGARRYLEIGVFTGYSSTAVALALPEDAQLDCCDINVSFTEHARRYWQAAGIEHKIRLHLQPALITLEQLLAAGAGESYDLAFIDADKEPTPQYYERCLQLVRRGGIIAIDNILLGGRVARPLQSDSPPAVAVLQQFNADLALDERVLPITLPLGDGLTLLQKL</sequence>
<dbReference type="InterPro" id="IPR050362">
    <property type="entry name" value="Cation-dep_OMT"/>
</dbReference>
<dbReference type="Pfam" id="PF01596">
    <property type="entry name" value="Methyltransf_3"/>
    <property type="match status" value="1"/>
</dbReference>
<dbReference type="Proteomes" id="UP001298424">
    <property type="component" value="Unassembled WGS sequence"/>
</dbReference>
<evidence type="ECO:0000256" key="2">
    <source>
        <dbReference type="ARBA" id="ARBA00022679"/>
    </source>
</evidence>
<proteinExistence type="predicted"/>
<gene>
    <name evidence="4" type="ORF">MB824_06510</name>
</gene>
<evidence type="ECO:0000256" key="3">
    <source>
        <dbReference type="ARBA" id="ARBA00022691"/>
    </source>
</evidence>
<keyword evidence="5" id="KW-1185">Reference proteome</keyword>
<dbReference type="PANTHER" id="PTHR10509">
    <property type="entry name" value="O-METHYLTRANSFERASE-RELATED"/>
    <property type="match status" value="1"/>
</dbReference>
<accession>A0ABS9NMZ3</accession>
<dbReference type="PANTHER" id="PTHR10509:SF14">
    <property type="entry name" value="CAFFEOYL-COA O-METHYLTRANSFERASE 3-RELATED"/>
    <property type="match status" value="1"/>
</dbReference>
<dbReference type="GO" id="GO:0008168">
    <property type="term" value="F:methyltransferase activity"/>
    <property type="evidence" value="ECO:0007669"/>
    <property type="project" value="UniProtKB-KW"/>
</dbReference>
<dbReference type="PROSITE" id="PS51682">
    <property type="entry name" value="SAM_OMT_I"/>
    <property type="match status" value="1"/>
</dbReference>
<dbReference type="InterPro" id="IPR029063">
    <property type="entry name" value="SAM-dependent_MTases_sf"/>
</dbReference>
<dbReference type="SUPFAM" id="SSF53335">
    <property type="entry name" value="S-adenosyl-L-methionine-dependent methyltransferases"/>
    <property type="match status" value="1"/>
</dbReference>
<dbReference type="CDD" id="cd02440">
    <property type="entry name" value="AdoMet_MTases"/>
    <property type="match status" value="1"/>
</dbReference>
<dbReference type="EMBL" id="JAKOOW010000024">
    <property type="protein sequence ID" value="MCG6504143.1"/>
    <property type="molecule type" value="Genomic_DNA"/>
</dbReference>
<dbReference type="RefSeq" id="WP_238747115.1">
    <property type="nucleotide sequence ID" value="NZ_JAKOOW010000024.1"/>
</dbReference>
<reference evidence="4 5" key="1">
    <citation type="submission" date="2022-02" db="EMBL/GenBank/DDBJ databases">
        <title>Genome sequence data of Kingella unionensis sp. nov. strain CICC 24913 (CCUG 75125).</title>
        <authorList>
            <person name="Xiao M."/>
        </authorList>
    </citation>
    <scope>NUCLEOTIDE SEQUENCE [LARGE SCALE GENOMIC DNA]</scope>
    <source>
        <strain evidence="4 5">CICC 24913</strain>
    </source>
</reference>
<organism evidence="4 5">
    <name type="scientific">Kingella pumchi</name>
    <dbReference type="NCBI Taxonomy" id="2779506"/>
    <lineage>
        <taxon>Bacteria</taxon>
        <taxon>Pseudomonadati</taxon>
        <taxon>Pseudomonadota</taxon>
        <taxon>Betaproteobacteria</taxon>
        <taxon>Neisseriales</taxon>
        <taxon>Neisseriaceae</taxon>
        <taxon>Kingella</taxon>
    </lineage>
</organism>
<evidence type="ECO:0000256" key="1">
    <source>
        <dbReference type="ARBA" id="ARBA00022603"/>
    </source>
</evidence>
<name>A0ABS9NMZ3_9NEIS</name>
<keyword evidence="1 4" id="KW-0489">Methyltransferase</keyword>
<keyword evidence="3" id="KW-0949">S-adenosyl-L-methionine</keyword>
<keyword evidence="2 4" id="KW-0808">Transferase</keyword>
<dbReference type="Gene3D" id="3.40.50.150">
    <property type="entry name" value="Vaccinia Virus protein VP39"/>
    <property type="match status" value="1"/>
</dbReference>
<dbReference type="GO" id="GO:0032259">
    <property type="term" value="P:methylation"/>
    <property type="evidence" value="ECO:0007669"/>
    <property type="project" value="UniProtKB-KW"/>
</dbReference>
<dbReference type="InterPro" id="IPR002935">
    <property type="entry name" value="SAM_O-MeTrfase"/>
</dbReference>
<comment type="caution">
    <text evidence="4">The sequence shown here is derived from an EMBL/GenBank/DDBJ whole genome shotgun (WGS) entry which is preliminary data.</text>
</comment>
<evidence type="ECO:0000313" key="5">
    <source>
        <dbReference type="Proteomes" id="UP001298424"/>
    </source>
</evidence>
<protein>
    <submittedName>
        <fullName evidence="4">Class I SAM-dependent methyltransferase</fullName>
        <ecNumber evidence="4">2.1.1.-</ecNumber>
    </submittedName>
</protein>
<dbReference type="EC" id="2.1.1.-" evidence="4"/>
<evidence type="ECO:0000313" key="4">
    <source>
        <dbReference type="EMBL" id="MCG6504143.1"/>
    </source>
</evidence>